<dbReference type="PROSITE" id="PS50111">
    <property type="entry name" value="CHEMOTAXIS_TRANSDUC_2"/>
    <property type="match status" value="1"/>
</dbReference>
<keyword evidence="5" id="KW-0472">Membrane</keyword>
<organism evidence="7 8">
    <name type="scientific">BD1-7 clade bacterium</name>
    <dbReference type="NCBI Taxonomy" id="2029982"/>
    <lineage>
        <taxon>Bacteria</taxon>
        <taxon>Pseudomonadati</taxon>
        <taxon>Pseudomonadota</taxon>
        <taxon>Gammaproteobacteria</taxon>
        <taxon>Cellvibrionales</taxon>
        <taxon>Spongiibacteraceae</taxon>
        <taxon>BD1-7 clade</taxon>
    </lineage>
</organism>
<keyword evidence="2 4" id="KW-0807">Transducer</keyword>
<dbReference type="Pfam" id="PF00015">
    <property type="entry name" value="MCPsignal"/>
    <property type="match status" value="1"/>
</dbReference>
<dbReference type="OrthoDB" id="9765776at2"/>
<dbReference type="AlphaFoldDB" id="A0A5S9MXB5"/>
<accession>A0A5S9MXB5</accession>
<dbReference type="SMART" id="SM00283">
    <property type="entry name" value="MA"/>
    <property type="match status" value="1"/>
</dbReference>
<feature type="transmembrane region" description="Helical" evidence="5">
    <location>
        <begin position="140"/>
        <end position="157"/>
    </location>
</feature>
<evidence type="ECO:0000256" key="1">
    <source>
        <dbReference type="ARBA" id="ARBA00022500"/>
    </source>
</evidence>
<dbReference type="SUPFAM" id="SSF58104">
    <property type="entry name" value="Methyl-accepting chemotaxis protein (MCP) signaling domain"/>
    <property type="match status" value="1"/>
</dbReference>
<keyword evidence="1" id="KW-0145">Chemotaxis</keyword>
<reference evidence="7 8" key="1">
    <citation type="submission" date="2019-11" db="EMBL/GenBank/DDBJ databases">
        <authorList>
            <person name="Holert J."/>
        </authorList>
    </citation>
    <scope>NUCLEOTIDE SEQUENCE [LARGE SCALE GENOMIC DNA]</scope>
    <source>
        <strain evidence="7">SB11_3</strain>
    </source>
</reference>
<dbReference type="GO" id="GO:0004888">
    <property type="term" value="F:transmembrane signaling receptor activity"/>
    <property type="evidence" value="ECO:0007669"/>
    <property type="project" value="InterPro"/>
</dbReference>
<feature type="transmembrane region" description="Helical" evidence="5">
    <location>
        <begin position="94"/>
        <end position="112"/>
    </location>
</feature>
<protein>
    <submittedName>
        <fullName evidence="7">Methyl-accepting chemotaxis protein III</fullName>
    </submittedName>
</protein>
<feature type="transmembrane region" description="Helical" evidence="5">
    <location>
        <begin position="177"/>
        <end position="196"/>
    </location>
</feature>
<feature type="domain" description="Methyl-accepting transducer" evidence="6">
    <location>
        <begin position="220"/>
        <end position="448"/>
    </location>
</feature>
<keyword evidence="5" id="KW-1133">Transmembrane helix</keyword>
<dbReference type="InterPro" id="IPR004089">
    <property type="entry name" value="MCPsignal_dom"/>
</dbReference>
<comment type="similarity">
    <text evidence="3">Belongs to the methyl-accepting chemotaxis (MCP) protein family.</text>
</comment>
<dbReference type="EMBL" id="CACSIO010000001">
    <property type="protein sequence ID" value="CAA0082071.1"/>
    <property type="molecule type" value="Genomic_DNA"/>
</dbReference>
<sequence>MLEVLILTDILDRSIGPALAAEQDSLYKSRLLVGSLWCFIASVLGFFPFFILVDSLPDNAIWTYSLIALPLIFCWLMILSLLKKGRAYRPAAHAVIVSLNLVLFSGICVTGGPAMTEVHPLLLSPVIFAFLLLGYREGLIWSMITLTVYLTLGLLQIDGLEFLNIPPESARYQLRLFNFVYAFIICTALVLVYDAINRSIAAERDDERNRLQQLAHMAINSAVINDSAVSLQQNSDDLLQASIDQKTAIEELATTSEQLGATAEQNSSIASQALGAINSTSQHVDNSLSSVTTLTDTMRKVQSLSHEIQSINNIINDIAYQTNLLSLNAMIEASRTSENGGFKVVALEVKKLAERSADAASTINRLLQENTSCVSLSVKHTDSIKQCLDDVSGQIEPLIYAVGNIADASAEQVEAIRQINAGLNDVDRAVDINRKLADHANSAANALKTNTDELNAEFQKV</sequence>
<feature type="transmembrane region" description="Helical" evidence="5">
    <location>
        <begin position="31"/>
        <end position="53"/>
    </location>
</feature>
<evidence type="ECO:0000256" key="2">
    <source>
        <dbReference type="ARBA" id="ARBA00023224"/>
    </source>
</evidence>
<evidence type="ECO:0000256" key="3">
    <source>
        <dbReference type="ARBA" id="ARBA00029447"/>
    </source>
</evidence>
<evidence type="ECO:0000313" key="8">
    <source>
        <dbReference type="Proteomes" id="UP000441399"/>
    </source>
</evidence>
<dbReference type="InterPro" id="IPR051310">
    <property type="entry name" value="MCP_chemotaxis"/>
</dbReference>
<proteinExistence type="inferred from homology"/>
<name>A0A5S9MXB5_9GAMM</name>
<dbReference type="GO" id="GO:0006935">
    <property type="term" value="P:chemotaxis"/>
    <property type="evidence" value="ECO:0007669"/>
    <property type="project" value="UniProtKB-KW"/>
</dbReference>
<dbReference type="GO" id="GO:0007165">
    <property type="term" value="P:signal transduction"/>
    <property type="evidence" value="ECO:0007669"/>
    <property type="project" value="UniProtKB-KW"/>
</dbReference>
<evidence type="ECO:0000256" key="5">
    <source>
        <dbReference type="SAM" id="Phobius"/>
    </source>
</evidence>
<dbReference type="PANTHER" id="PTHR43531">
    <property type="entry name" value="PROTEIN ICFG"/>
    <property type="match status" value="1"/>
</dbReference>
<dbReference type="Gene3D" id="1.10.287.950">
    <property type="entry name" value="Methyl-accepting chemotaxis protein"/>
    <property type="match status" value="1"/>
</dbReference>
<evidence type="ECO:0000313" key="7">
    <source>
        <dbReference type="EMBL" id="CAA0082071.1"/>
    </source>
</evidence>
<dbReference type="InterPro" id="IPR004090">
    <property type="entry name" value="Chemotax_Me-accpt_rcpt"/>
</dbReference>
<dbReference type="Proteomes" id="UP000441399">
    <property type="component" value="Unassembled WGS sequence"/>
</dbReference>
<keyword evidence="8" id="KW-1185">Reference proteome</keyword>
<evidence type="ECO:0000256" key="4">
    <source>
        <dbReference type="PROSITE-ProRule" id="PRU00284"/>
    </source>
</evidence>
<evidence type="ECO:0000259" key="6">
    <source>
        <dbReference type="PROSITE" id="PS50111"/>
    </source>
</evidence>
<dbReference type="GO" id="GO:0016020">
    <property type="term" value="C:membrane"/>
    <property type="evidence" value="ECO:0007669"/>
    <property type="project" value="InterPro"/>
</dbReference>
<keyword evidence="5" id="KW-0812">Transmembrane</keyword>
<dbReference type="PRINTS" id="PR00260">
    <property type="entry name" value="CHEMTRNSDUCR"/>
</dbReference>
<feature type="transmembrane region" description="Helical" evidence="5">
    <location>
        <begin position="59"/>
        <end position="82"/>
    </location>
</feature>
<gene>
    <name evidence="7" type="primary">trg_1</name>
    <name evidence="7" type="ORF">OPDIPICF_00374</name>
</gene>
<dbReference type="PANTHER" id="PTHR43531:SF11">
    <property type="entry name" value="METHYL-ACCEPTING CHEMOTAXIS PROTEIN 3"/>
    <property type="match status" value="1"/>
</dbReference>